<sequence length="266" mass="28545">MRKIAVAAVLGFISSAVPVACFAQTAAKPAMHVVSSIDLSKPFGTRSAWRFIASQGPGEPDRSGAGDSGPGVIYPCITPDNARTCLPDTDTALRLAKDADGFSAPHFLLDAGIVHASNRALLLLKLGSIQADDGDQVQGTQIYAYDQGKDRFALVYAHRTGRNNNQEVRFIADGPLQGDIISVDPTRDAPFGYWVSVNSLAAQGSYKEVVRYRSATVYGDGNPLAVIDAEMPNIQRRMGVWKPDMPLPAPHDCRAPHLVKAVLWCG</sequence>
<dbReference type="EMBL" id="PQGA01000006">
    <property type="protein sequence ID" value="POR51612.1"/>
    <property type="molecule type" value="Genomic_DNA"/>
</dbReference>
<name>A0A2S4MA43_9BURK</name>
<dbReference type="RefSeq" id="WP_146055277.1">
    <property type="nucleotide sequence ID" value="NZ_PQGA01000006.1"/>
</dbReference>
<evidence type="ECO:0000313" key="3">
    <source>
        <dbReference type="Proteomes" id="UP000237381"/>
    </source>
</evidence>
<organism evidence="2 3">
    <name type="scientific">Paraburkholderia eburnea</name>
    <dbReference type="NCBI Taxonomy" id="1189126"/>
    <lineage>
        <taxon>Bacteria</taxon>
        <taxon>Pseudomonadati</taxon>
        <taxon>Pseudomonadota</taxon>
        <taxon>Betaproteobacteria</taxon>
        <taxon>Burkholderiales</taxon>
        <taxon>Burkholderiaceae</taxon>
        <taxon>Paraburkholderia</taxon>
    </lineage>
</organism>
<keyword evidence="1" id="KW-0732">Signal</keyword>
<protein>
    <submittedName>
        <fullName evidence="2">Uncharacterized protein</fullName>
    </submittedName>
</protein>
<reference evidence="2 3" key="1">
    <citation type="submission" date="2018-01" db="EMBL/GenBank/DDBJ databases">
        <title>Genomic Encyclopedia of Type Strains, Phase III (KMG-III): the genomes of soil and plant-associated and newly described type strains.</title>
        <authorList>
            <person name="Whitman W."/>
        </authorList>
    </citation>
    <scope>NUCLEOTIDE SEQUENCE [LARGE SCALE GENOMIC DNA]</scope>
    <source>
        <strain evidence="2 3">JCM 18070</strain>
    </source>
</reference>
<comment type="caution">
    <text evidence="2">The sequence shown here is derived from an EMBL/GenBank/DDBJ whole genome shotgun (WGS) entry which is preliminary data.</text>
</comment>
<feature type="chain" id="PRO_5015782610" evidence="1">
    <location>
        <begin position="24"/>
        <end position="266"/>
    </location>
</feature>
<evidence type="ECO:0000256" key="1">
    <source>
        <dbReference type="SAM" id="SignalP"/>
    </source>
</evidence>
<gene>
    <name evidence="2" type="ORF">B0G62_106146</name>
</gene>
<dbReference type="Proteomes" id="UP000237381">
    <property type="component" value="Unassembled WGS sequence"/>
</dbReference>
<feature type="signal peptide" evidence="1">
    <location>
        <begin position="1"/>
        <end position="23"/>
    </location>
</feature>
<evidence type="ECO:0000313" key="2">
    <source>
        <dbReference type="EMBL" id="POR51612.1"/>
    </source>
</evidence>
<accession>A0A2S4MA43</accession>
<proteinExistence type="predicted"/>
<dbReference type="AlphaFoldDB" id="A0A2S4MA43"/>
<keyword evidence="3" id="KW-1185">Reference proteome</keyword>
<dbReference type="OrthoDB" id="7562980at2"/>